<keyword evidence="2 7" id="KW-0645">Protease</keyword>
<dbReference type="Pfam" id="PF14543">
    <property type="entry name" value="TAXi_N"/>
    <property type="match status" value="2"/>
</dbReference>
<evidence type="ECO:0000313" key="9">
    <source>
        <dbReference type="EMBL" id="KAG8365560.1"/>
    </source>
</evidence>
<proteinExistence type="inferred from homology"/>
<keyword evidence="4 7" id="KW-0378">Hydrolase</keyword>
<feature type="active site" evidence="6">
    <location>
        <position position="144"/>
    </location>
</feature>
<evidence type="ECO:0000256" key="6">
    <source>
        <dbReference type="PIRSR" id="PIRSR601461-1"/>
    </source>
</evidence>
<feature type="domain" description="Peptidase A1" evidence="8">
    <location>
        <begin position="126"/>
        <end position="422"/>
    </location>
</feature>
<accession>A0AAV6WF38</accession>
<organism evidence="9 10">
    <name type="scientific">Buddleja alternifolia</name>
    <dbReference type="NCBI Taxonomy" id="168488"/>
    <lineage>
        <taxon>Eukaryota</taxon>
        <taxon>Viridiplantae</taxon>
        <taxon>Streptophyta</taxon>
        <taxon>Embryophyta</taxon>
        <taxon>Tracheophyta</taxon>
        <taxon>Spermatophyta</taxon>
        <taxon>Magnoliopsida</taxon>
        <taxon>eudicotyledons</taxon>
        <taxon>Gunneridae</taxon>
        <taxon>Pentapetalae</taxon>
        <taxon>asterids</taxon>
        <taxon>lamiids</taxon>
        <taxon>Lamiales</taxon>
        <taxon>Scrophulariaceae</taxon>
        <taxon>Buddlejeae</taxon>
        <taxon>Buddleja</taxon>
    </lineage>
</organism>
<dbReference type="InterPro" id="IPR032861">
    <property type="entry name" value="TAXi_N"/>
</dbReference>
<sequence>MYFHAPIPLYIHATDHYNISYINAQEYIYTQDVFHSLFLVFDGINSTSSLGLYFCLTNCFHTIQSKNRVPGDLRRVDSDGNFTKSELLQRAMKRGRKRIERLNSMATLAASNVDIDAPVHAGGGEFLMDLSIGTPPMPFSAILDTGSDLIWTQCQPCIHCINQQTPIFDPNESSSFSKLPCSSDLCKALPQSRRTSSNCEYLYQYDGGAGLVGLGRGQLSLVAQLDEPKFSYCLKSIDSKTSTLFMGSRASTTSGDSIITTPLIKNPSPSLSSFYYISLKGISVGKTLLPIDSSAFEIKSDGSGGMIIDSGTALTYLEKSVFDLVKEEFSKQTQSPITQGPLEFCFTLPPGESFNFPTLTFHFEGQADLELSPENYLIIRVENGLGCLAMGSSKSISMIFGNIMHHNMLVLYDLAQETLSFVPKHCTDD</sequence>
<dbReference type="Gene3D" id="2.40.70.10">
    <property type="entry name" value="Acid Proteases"/>
    <property type="match status" value="3"/>
</dbReference>
<dbReference type="InterPro" id="IPR001969">
    <property type="entry name" value="Aspartic_peptidase_AS"/>
</dbReference>
<dbReference type="PANTHER" id="PTHR47967:SF23">
    <property type="entry name" value="OS04G0448300 PROTEIN"/>
    <property type="match status" value="1"/>
</dbReference>
<protein>
    <recommendedName>
        <fullName evidence="8">Peptidase A1 domain-containing protein</fullName>
    </recommendedName>
</protein>
<dbReference type="InterPro" id="IPR033121">
    <property type="entry name" value="PEPTIDASE_A1"/>
</dbReference>
<dbReference type="GO" id="GO:0004190">
    <property type="term" value="F:aspartic-type endopeptidase activity"/>
    <property type="evidence" value="ECO:0007669"/>
    <property type="project" value="UniProtKB-KW"/>
</dbReference>
<dbReference type="AlphaFoldDB" id="A0AAV6WF38"/>
<evidence type="ECO:0000256" key="1">
    <source>
        <dbReference type="ARBA" id="ARBA00007447"/>
    </source>
</evidence>
<keyword evidence="10" id="KW-1185">Reference proteome</keyword>
<evidence type="ECO:0000256" key="2">
    <source>
        <dbReference type="ARBA" id="ARBA00022670"/>
    </source>
</evidence>
<dbReference type="InterPro" id="IPR051708">
    <property type="entry name" value="Plant_Aspart_Prot_A1"/>
</dbReference>
<keyword evidence="5" id="KW-0325">Glycoprotein</keyword>
<evidence type="ECO:0000256" key="3">
    <source>
        <dbReference type="ARBA" id="ARBA00022750"/>
    </source>
</evidence>
<dbReference type="PROSITE" id="PS00141">
    <property type="entry name" value="ASP_PROTEASE"/>
    <property type="match status" value="1"/>
</dbReference>
<dbReference type="InterPro" id="IPR034161">
    <property type="entry name" value="Pepsin-like_plant"/>
</dbReference>
<reference evidence="9" key="1">
    <citation type="submission" date="2019-10" db="EMBL/GenBank/DDBJ databases">
        <authorList>
            <person name="Zhang R."/>
            <person name="Pan Y."/>
            <person name="Wang J."/>
            <person name="Ma R."/>
            <person name="Yu S."/>
        </authorList>
    </citation>
    <scope>NUCLEOTIDE SEQUENCE</scope>
    <source>
        <strain evidence="9">LA-IB0</strain>
        <tissue evidence="9">Leaf</tissue>
    </source>
</reference>
<dbReference type="Proteomes" id="UP000826271">
    <property type="component" value="Unassembled WGS sequence"/>
</dbReference>
<dbReference type="PANTHER" id="PTHR47967">
    <property type="entry name" value="OS07G0603500 PROTEIN-RELATED"/>
    <property type="match status" value="1"/>
</dbReference>
<feature type="active site" evidence="6">
    <location>
        <position position="309"/>
    </location>
</feature>
<comment type="similarity">
    <text evidence="1 7">Belongs to the peptidase A1 family.</text>
</comment>
<evidence type="ECO:0000256" key="7">
    <source>
        <dbReference type="RuleBase" id="RU000454"/>
    </source>
</evidence>
<gene>
    <name evidence="9" type="ORF">BUALT_Bualt18G0117700</name>
</gene>
<dbReference type="CDD" id="cd05476">
    <property type="entry name" value="pepsin_A_like_plant"/>
    <property type="match status" value="1"/>
</dbReference>
<keyword evidence="3 7" id="KW-0064">Aspartyl protease</keyword>
<dbReference type="FunFam" id="2.40.70.10:FF:000033">
    <property type="entry name" value="Aspartyl protease family protein"/>
    <property type="match status" value="1"/>
</dbReference>
<evidence type="ECO:0000313" key="10">
    <source>
        <dbReference type="Proteomes" id="UP000826271"/>
    </source>
</evidence>
<evidence type="ECO:0000256" key="4">
    <source>
        <dbReference type="ARBA" id="ARBA00022801"/>
    </source>
</evidence>
<dbReference type="SUPFAM" id="SSF50630">
    <property type="entry name" value="Acid proteases"/>
    <property type="match status" value="1"/>
</dbReference>
<dbReference type="PROSITE" id="PS51767">
    <property type="entry name" value="PEPTIDASE_A1"/>
    <property type="match status" value="1"/>
</dbReference>
<evidence type="ECO:0000259" key="8">
    <source>
        <dbReference type="PROSITE" id="PS51767"/>
    </source>
</evidence>
<evidence type="ECO:0000256" key="5">
    <source>
        <dbReference type="ARBA" id="ARBA00023180"/>
    </source>
</evidence>
<dbReference type="EMBL" id="WHWC01000018">
    <property type="protein sequence ID" value="KAG8365560.1"/>
    <property type="molecule type" value="Genomic_DNA"/>
</dbReference>
<dbReference type="InterPro" id="IPR001461">
    <property type="entry name" value="Aspartic_peptidase_A1"/>
</dbReference>
<dbReference type="InterPro" id="IPR032799">
    <property type="entry name" value="TAXi_C"/>
</dbReference>
<dbReference type="PRINTS" id="PR00792">
    <property type="entry name" value="PEPSIN"/>
</dbReference>
<dbReference type="GO" id="GO:0006508">
    <property type="term" value="P:proteolysis"/>
    <property type="evidence" value="ECO:0007669"/>
    <property type="project" value="UniProtKB-KW"/>
</dbReference>
<comment type="caution">
    <text evidence="9">The sequence shown here is derived from an EMBL/GenBank/DDBJ whole genome shotgun (WGS) entry which is preliminary data.</text>
</comment>
<dbReference type="GO" id="GO:0005576">
    <property type="term" value="C:extracellular region"/>
    <property type="evidence" value="ECO:0007669"/>
    <property type="project" value="TreeGrafter"/>
</dbReference>
<name>A0AAV6WF38_9LAMI</name>
<dbReference type="InterPro" id="IPR021109">
    <property type="entry name" value="Peptidase_aspartic_dom_sf"/>
</dbReference>
<dbReference type="Pfam" id="PF14541">
    <property type="entry name" value="TAXi_C"/>
    <property type="match status" value="1"/>
</dbReference>